<evidence type="ECO:0000256" key="3">
    <source>
        <dbReference type="ARBA" id="ARBA00022475"/>
    </source>
</evidence>
<dbReference type="Proteomes" id="UP000616779">
    <property type="component" value="Unassembled WGS sequence"/>
</dbReference>
<evidence type="ECO:0000256" key="5">
    <source>
        <dbReference type="ARBA" id="ARBA00022989"/>
    </source>
</evidence>
<dbReference type="InterPro" id="IPR003370">
    <property type="entry name" value="Chromate_transpt"/>
</dbReference>
<reference evidence="8 9" key="1">
    <citation type="submission" date="2019-10" db="EMBL/GenBank/DDBJ databases">
        <title>Description of Paenibacillus terrestris sp. nov.</title>
        <authorList>
            <person name="Carlier A."/>
            <person name="Qi S."/>
        </authorList>
    </citation>
    <scope>NUCLEOTIDE SEQUENCE [LARGE SCALE GENOMIC DNA]</scope>
    <source>
        <strain evidence="8 9">LMG 31458</strain>
    </source>
</reference>
<accession>A0ABX1YAJ4</accession>
<evidence type="ECO:0000313" key="8">
    <source>
        <dbReference type="EMBL" id="NOU76849.1"/>
    </source>
</evidence>
<keyword evidence="3" id="KW-1003">Cell membrane</keyword>
<dbReference type="EMBL" id="WHOA01000248">
    <property type="protein sequence ID" value="NOU76849.1"/>
    <property type="molecule type" value="Genomic_DNA"/>
</dbReference>
<feature type="transmembrane region" description="Helical" evidence="7">
    <location>
        <begin position="12"/>
        <end position="31"/>
    </location>
</feature>
<evidence type="ECO:0000313" key="9">
    <source>
        <dbReference type="Proteomes" id="UP000616779"/>
    </source>
</evidence>
<dbReference type="Pfam" id="PF02417">
    <property type="entry name" value="Chromate_transp"/>
    <property type="match status" value="1"/>
</dbReference>
<evidence type="ECO:0000256" key="4">
    <source>
        <dbReference type="ARBA" id="ARBA00022692"/>
    </source>
</evidence>
<comment type="subcellular location">
    <subcellularLocation>
        <location evidence="1">Cell membrane</location>
        <topology evidence="1">Multi-pass membrane protein</topology>
    </subcellularLocation>
</comment>
<name>A0ABX1YAJ4_9BACL</name>
<comment type="similarity">
    <text evidence="2">Belongs to the chromate ion transporter (CHR) (TC 2.A.51) family.</text>
</comment>
<evidence type="ECO:0000256" key="1">
    <source>
        <dbReference type="ARBA" id="ARBA00004651"/>
    </source>
</evidence>
<evidence type="ECO:0000256" key="6">
    <source>
        <dbReference type="ARBA" id="ARBA00023136"/>
    </source>
</evidence>
<gene>
    <name evidence="8" type="ORF">GC098_36740</name>
</gene>
<comment type="caution">
    <text evidence="8">The sequence shown here is derived from an EMBL/GenBank/DDBJ whole genome shotgun (WGS) entry which is preliminary data.</text>
</comment>
<evidence type="ECO:0000256" key="7">
    <source>
        <dbReference type="SAM" id="Phobius"/>
    </source>
</evidence>
<organism evidence="8 9">
    <name type="scientific">Paenibacillus phytorum</name>
    <dbReference type="NCBI Taxonomy" id="2654977"/>
    <lineage>
        <taxon>Bacteria</taxon>
        <taxon>Bacillati</taxon>
        <taxon>Bacillota</taxon>
        <taxon>Bacilli</taxon>
        <taxon>Bacillales</taxon>
        <taxon>Paenibacillaceae</taxon>
        <taxon>Paenibacillus</taxon>
    </lineage>
</organism>
<keyword evidence="5 7" id="KW-1133">Transmembrane helix</keyword>
<feature type="transmembrane region" description="Helical" evidence="7">
    <location>
        <begin position="43"/>
        <end position="61"/>
    </location>
</feature>
<keyword evidence="6 7" id="KW-0472">Membrane</keyword>
<proteinExistence type="inferred from homology"/>
<evidence type="ECO:0008006" key="10">
    <source>
        <dbReference type="Google" id="ProtNLM"/>
    </source>
</evidence>
<evidence type="ECO:0000256" key="2">
    <source>
        <dbReference type="ARBA" id="ARBA00005262"/>
    </source>
</evidence>
<keyword evidence="4 7" id="KW-0812">Transmembrane</keyword>
<dbReference type="RefSeq" id="WP_171649385.1">
    <property type="nucleotide sequence ID" value="NZ_WHOA01000248.1"/>
</dbReference>
<sequence length="84" mass="9121">MNRAINKANKIRSIFYGLKPVVTGLIIYAAIHFGFEGQAESLFTWKNVSIAVMAAGVFVAVLKYKLYPLTAILLSGLVGIALFS</sequence>
<keyword evidence="9" id="KW-1185">Reference proteome</keyword>
<protein>
    <recommendedName>
        <fullName evidence="10">Chromate transporter</fullName>
    </recommendedName>
</protein>